<sequence>MDIQHMTEAAQKHVTFLNPLLETLKDVDKGQLPLIDDPDQIKSLEEMVPMNLQAIAKELMSAESAADDESPPPTSMLAGTALTSALDAIPSLLDSRGDKTLTEVMAWLQGLWGSNGSPSFQVGVSEADRKNLQALKTTGVLNIVPKKFHALRLLIELLGETANFPVTPLRQFLERAFAFSTTWAEAAANADDGKLSESKSLQLGTSLYSDLMKIAFPDPSDSSGSGPKDENGIGKLTQEACERLRQQLDTLGMKWLKDMANDNSSDSSKPLSDIAAGTIVSPTPRLKDAIATCRLIPQISKIQSTSKELQGGESTFSSLGDVLSLYVMASSMDAGLMEAISPSSIEACTSFQKCVDQTFRDLCATFLQNADQFKILAEKY</sequence>
<reference evidence="1 2" key="1">
    <citation type="submission" date="2024-02" db="EMBL/GenBank/DDBJ databases">
        <authorList>
            <person name="Chen Y."/>
            <person name="Shah S."/>
            <person name="Dougan E. K."/>
            <person name="Thang M."/>
            <person name="Chan C."/>
        </authorList>
    </citation>
    <scope>NUCLEOTIDE SEQUENCE [LARGE SCALE GENOMIC DNA]</scope>
</reference>
<evidence type="ECO:0000313" key="1">
    <source>
        <dbReference type="EMBL" id="CAK9115958.1"/>
    </source>
</evidence>
<name>A0ABP0SUB6_9DINO</name>
<feature type="non-terminal residue" evidence="1">
    <location>
        <position position="380"/>
    </location>
</feature>
<dbReference type="Proteomes" id="UP001642484">
    <property type="component" value="Unassembled WGS sequence"/>
</dbReference>
<organism evidence="1 2">
    <name type="scientific">Durusdinium trenchii</name>
    <dbReference type="NCBI Taxonomy" id="1381693"/>
    <lineage>
        <taxon>Eukaryota</taxon>
        <taxon>Sar</taxon>
        <taxon>Alveolata</taxon>
        <taxon>Dinophyceae</taxon>
        <taxon>Suessiales</taxon>
        <taxon>Symbiodiniaceae</taxon>
        <taxon>Durusdinium</taxon>
    </lineage>
</organism>
<keyword evidence="2" id="KW-1185">Reference proteome</keyword>
<comment type="caution">
    <text evidence="1">The sequence shown here is derived from an EMBL/GenBank/DDBJ whole genome shotgun (WGS) entry which is preliminary data.</text>
</comment>
<protein>
    <submittedName>
        <fullName evidence="1">Uncharacterized protein</fullName>
    </submittedName>
</protein>
<gene>
    <name evidence="1" type="ORF">CCMP2556_LOCUS53674</name>
</gene>
<proteinExistence type="predicted"/>
<accession>A0ABP0SUB6</accession>
<dbReference type="EMBL" id="CAXAMN010028276">
    <property type="protein sequence ID" value="CAK9115958.1"/>
    <property type="molecule type" value="Genomic_DNA"/>
</dbReference>
<evidence type="ECO:0000313" key="2">
    <source>
        <dbReference type="Proteomes" id="UP001642484"/>
    </source>
</evidence>